<sequence length="138" mass="15558">MKSINLKCTSSTMKLFFTANNLYKGRIDNEGSMFVKFAPKGWHKLDKMTVHGENSLDEPLNATFIELKTKTLKCTGLDHKNPIKKSFTVGKRYQVESGRALGGVAGYIFDKDGCRWTLFREEVGFSIADGTTFEAKYL</sequence>
<evidence type="ECO:0000313" key="1">
    <source>
        <dbReference type="EMBL" id="QXV76531.1"/>
    </source>
</evidence>
<dbReference type="EMBL" id="MZ501053">
    <property type="protein sequence ID" value="QXV76531.1"/>
    <property type="molecule type" value="Genomic_DNA"/>
</dbReference>
<evidence type="ECO:0000313" key="2">
    <source>
        <dbReference type="Proteomes" id="UP000828605"/>
    </source>
</evidence>
<keyword evidence="2" id="KW-1185">Reference proteome</keyword>
<dbReference type="Proteomes" id="UP000828605">
    <property type="component" value="Segment"/>
</dbReference>
<gene>
    <name evidence="1" type="ORF">bas12_0049</name>
</gene>
<organism evidence="1 2">
    <name type="scientific">Escherichia phage BrunoManser</name>
    <dbReference type="NCBI Taxonomy" id="2851976"/>
    <lineage>
        <taxon>Viruses</taxon>
        <taxon>Duplodnaviria</taxon>
        <taxon>Heunggongvirae</taxon>
        <taxon>Uroviricota</taxon>
        <taxon>Caudoviricetes</taxon>
        <taxon>Drexlerviridae</taxon>
        <taxon>Tunavirinae</taxon>
        <taxon>Sertoctavirus</taxon>
        <taxon>Sertoctavirus brunomanser</taxon>
    </lineage>
</organism>
<reference evidence="2" key="1">
    <citation type="journal article" date="2021" name="PLoS Biol.">
        <title>Systematic exploration of Escherichia coli phage-host interactions with the BASEL phage collection.</title>
        <authorList>
            <person name="Maffei E."/>
            <person name="Shaidullina A."/>
            <person name="Burkolter M."/>
            <person name="Heyer Y."/>
            <person name="Estermann F."/>
            <person name="Druelle V."/>
            <person name="Sauer P."/>
            <person name="Willi L."/>
            <person name="Michaelis S."/>
            <person name="Hilbi H."/>
            <person name="Thaler D.S."/>
            <person name="Harms A."/>
        </authorList>
    </citation>
    <scope>NUCLEOTIDE SEQUENCE [LARGE SCALE GENOMIC DNA]</scope>
    <source>
        <strain evidence="2">Bas12</strain>
    </source>
</reference>
<protein>
    <submittedName>
        <fullName evidence="1">Uncharacterized protein</fullName>
    </submittedName>
</protein>
<accession>A0AAE7VPQ3</accession>
<proteinExistence type="predicted"/>
<name>A0AAE7VPQ3_9CAUD</name>